<dbReference type="OrthoDB" id="9775594at2"/>
<feature type="signal peptide" evidence="1">
    <location>
        <begin position="1"/>
        <end position="18"/>
    </location>
</feature>
<dbReference type="PANTHER" id="PTHR30535:SF34">
    <property type="entry name" value="MOLYBDATE-BINDING PROTEIN MOLA"/>
    <property type="match status" value="1"/>
</dbReference>
<dbReference type="PATRIC" id="fig|1357400.3.peg.1006"/>
<protein>
    <recommendedName>
        <fullName evidence="2">Fe/B12 periplasmic-binding domain-containing protein</fullName>
    </recommendedName>
</protein>
<name>V8C9G5_9HELI</name>
<sequence>MKKLIFLALTLASVLYSATFPLQLVDDEGQKVIIHKEPQRIAISGLWPMPSVIMMLSNSASKIIYMPQASKNALLHSFMVEIFPHISQIPAGNSENIEELLSYKPDVFICHSANKSVCASMRQSGVPTIAISVSAWKYDSYRTLQGWFRLIAPLLDREQKAQQILQEVLKQENLAKQNNEILPKAIFIHTYASDEKLTIAGIFSKYLLKSSGGVAMLESNANTSLEEIYKLNPDIIYINNFTPLLPEQILRSKRWQGIAAVKNKRVYKLPLGSYRPFAPSVDLPVLLAWLRVHNEEFVKSSGNATKGVIKEDYKQYAKQYYKEMFGLELNEAQLEKIFAPSSKAGNLQ</sequence>
<keyword evidence="4" id="KW-1185">Reference proteome</keyword>
<evidence type="ECO:0000313" key="3">
    <source>
        <dbReference type="EMBL" id="ETD23984.1"/>
    </source>
</evidence>
<accession>V8C9G5</accession>
<dbReference type="eggNOG" id="COG0614">
    <property type="taxonomic scope" value="Bacteria"/>
</dbReference>
<evidence type="ECO:0000256" key="1">
    <source>
        <dbReference type="SAM" id="SignalP"/>
    </source>
</evidence>
<proteinExistence type="predicted"/>
<dbReference type="HOGENOM" id="CLU_038034_13_3_7"/>
<dbReference type="SUPFAM" id="SSF53807">
    <property type="entry name" value="Helical backbone' metal receptor"/>
    <property type="match status" value="1"/>
</dbReference>
<dbReference type="PANTHER" id="PTHR30535">
    <property type="entry name" value="VITAMIN B12-BINDING PROTEIN"/>
    <property type="match status" value="1"/>
</dbReference>
<dbReference type="GO" id="GO:0071281">
    <property type="term" value="P:cellular response to iron ion"/>
    <property type="evidence" value="ECO:0007669"/>
    <property type="project" value="TreeGrafter"/>
</dbReference>
<feature type="chain" id="PRO_5004767341" description="Fe/B12 periplasmic-binding domain-containing protein" evidence="1">
    <location>
        <begin position="19"/>
        <end position="348"/>
    </location>
</feature>
<dbReference type="AlphaFoldDB" id="V8C9G5"/>
<evidence type="ECO:0000259" key="2">
    <source>
        <dbReference type="PROSITE" id="PS50983"/>
    </source>
</evidence>
<reference evidence="3 4" key="1">
    <citation type="journal article" date="2014" name="Genome Announc.">
        <title>Draft genome sequences of six enterohepatic helicobacter species isolated from humans and one from rhesus macaques.</title>
        <authorList>
            <person name="Shen Z."/>
            <person name="Sheh A."/>
            <person name="Young S.K."/>
            <person name="Abouelliel A."/>
            <person name="Ward D.V."/>
            <person name="Earl A.M."/>
            <person name="Fox J.G."/>
        </authorList>
    </citation>
    <scope>NUCLEOTIDE SEQUENCE [LARGE SCALE GENOMIC DNA]</scope>
    <source>
        <strain evidence="3 4">MIT 99-5501</strain>
    </source>
</reference>
<comment type="caution">
    <text evidence="3">The sequence shown here is derived from an EMBL/GenBank/DDBJ whole genome shotgun (WGS) entry which is preliminary data.</text>
</comment>
<dbReference type="InterPro" id="IPR002491">
    <property type="entry name" value="ABC_transptr_periplasmic_BD"/>
</dbReference>
<dbReference type="InterPro" id="IPR050902">
    <property type="entry name" value="ABC_Transporter_SBP"/>
</dbReference>
<dbReference type="RefSeq" id="WP_023927455.1">
    <property type="nucleotide sequence ID" value="NZ_KI669454.1"/>
</dbReference>
<dbReference type="STRING" id="1357400.HMPREF2086_00731"/>
<evidence type="ECO:0000313" key="4">
    <source>
        <dbReference type="Proteomes" id="UP000018731"/>
    </source>
</evidence>
<gene>
    <name evidence="3" type="ORF">HMPREF2086_00731</name>
</gene>
<dbReference type="PROSITE" id="PS50983">
    <property type="entry name" value="FE_B12_PBP"/>
    <property type="match status" value="1"/>
</dbReference>
<feature type="domain" description="Fe/B12 periplasmic-binding" evidence="2">
    <location>
        <begin position="40"/>
        <end position="298"/>
    </location>
</feature>
<dbReference type="EMBL" id="AZJI01000004">
    <property type="protein sequence ID" value="ETD23984.1"/>
    <property type="molecule type" value="Genomic_DNA"/>
</dbReference>
<organism evidence="3 4">
    <name type="scientific">Helicobacter macacae MIT 99-5501</name>
    <dbReference type="NCBI Taxonomy" id="1357400"/>
    <lineage>
        <taxon>Bacteria</taxon>
        <taxon>Pseudomonadati</taxon>
        <taxon>Campylobacterota</taxon>
        <taxon>Epsilonproteobacteria</taxon>
        <taxon>Campylobacterales</taxon>
        <taxon>Helicobacteraceae</taxon>
        <taxon>Helicobacter</taxon>
    </lineage>
</organism>
<dbReference type="Gene3D" id="3.40.50.1980">
    <property type="entry name" value="Nitrogenase molybdenum iron protein domain"/>
    <property type="match status" value="2"/>
</dbReference>
<keyword evidence="1" id="KW-0732">Signal</keyword>
<dbReference type="Pfam" id="PF01497">
    <property type="entry name" value="Peripla_BP_2"/>
    <property type="match status" value="1"/>
</dbReference>
<dbReference type="Proteomes" id="UP000018731">
    <property type="component" value="Unassembled WGS sequence"/>
</dbReference>